<organism evidence="1">
    <name type="scientific">Rhodococcus hoagii</name>
    <name type="common">Corynebacterium equii</name>
    <dbReference type="NCBI Taxonomy" id="43767"/>
    <lineage>
        <taxon>Bacteria</taxon>
        <taxon>Bacillati</taxon>
        <taxon>Actinomycetota</taxon>
        <taxon>Actinomycetes</taxon>
        <taxon>Mycobacteriales</taxon>
        <taxon>Nocardiaceae</taxon>
        <taxon>Prescottella</taxon>
    </lineage>
</organism>
<reference evidence="1" key="1">
    <citation type="journal article" date="2017" name="Genome Biol. Evol.">
        <title>Comparative Genomics of Rhodococcus equi Virulence Plasmids Indicates Host-Driven Evolution of the vap Pathogenicity Island.</title>
        <authorList>
            <person name="MacArthur I."/>
            <person name="Anastasi E."/>
            <person name="Alvarez S."/>
            <person name="Scortti M."/>
            <person name="Vazquez-Boland J.A."/>
        </authorList>
    </citation>
    <scope>NUCLEOTIDE SEQUENCE</scope>
    <source>
        <strain evidence="1">PAM1413</strain>
        <plasmid evidence="1">pVAPB1413</plasmid>
    </source>
</reference>
<protein>
    <submittedName>
        <fullName evidence="1">Uncharacterized protein</fullName>
    </submittedName>
</protein>
<sequence length="91" mass="9844">MTAATHHPANVVDWGDSSAICVEFECNRYLLATQVSKVRHEDPDAAGGWSVQLRARTSGGDELLARAESEWLSDALDVVLEKLHGAVSIDP</sequence>
<dbReference type="AlphaFoldDB" id="A0A1Z1UYJ0"/>
<gene>
    <name evidence="1" type="ORF">pVAPB1413_0784</name>
</gene>
<dbReference type="RefSeq" id="WP_172687721.1">
    <property type="nucleotide sequence ID" value="NZ_KX443406.1"/>
</dbReference>
<accession>A0A1Z1UYJ0</accession>
<evidence type="ECO:0000313" key="1">
    <source>
        <dbReference type="EMBL" id="ARX60567.1"/>
    </source>
</evidence>
<dbReference type="EMBL" id="KX443406">
    <property type="protein sequence ID" value="ARX60567.1"/>
    <property type="molecule type" value="Genomic_DNA"/>
</dbReference>
<name>A0A1Z1UYJ0_RHOHA</name>
<keyword evidence="1" id="KW-0614">Plasmid</keyword>
<geneLocation type="plasmid" evidence="1">
    <name>pVAPB1413</name>
</geneLocation>
<proteinExistence type="predicted"/>